<dbReference type="Proteomes" id="UP000664132">
    <property type="component" value="Unassembled WGS sequence"/>
</dbReference>
<accession>A0A8H7WB34</accession>
<dbReference type="FunFam" id="1.20.1250.20:FF:000134">
    <property type="entry name" value="MFS sugar transporter protein"/>
    <property type="match status" value="1"/>
</dbReference>
<feature type="transmembrane region" description="Helical" evidence="8">
    <location>
        <begin position="127"/>
        <end position="151"/>
    </location>
</feature>
<evidence type="ECO:0000256" key="5">
    <source>
        <dbReference type="ARBA" id="ARBA00022989"/>
    </source>
</evidence>
<feature type="transmembrane region" description="Helical" evidence="8">
    <location>
        <begin position="350"/>
        <end position="373"/>
    </location>
</feature>
<evidence type="ECO:0000256" key="4">
    <source>
        <dbReference type="ARBA" id="ARBA00022692"/>
    </source>
</evidence>
<dbReference type="InterPro" id="IPR003663">
    <property type="entry name" value="Sugar/inositol_transpt"/>
</dbReference>
<dbReference type="NCBIfam" id="TIGR00879">
    <property type="entry name" value="SP"/>
    <property type="match status" value="1"/>
</dbReference>
<keyword evidence="11" id="KW-1185">Reference proteome</keyword>
<evidence type="ECO:0000256" key="1">
    <source>
        <dbReference type="ARBA" id="ARBA00004141"/>
    </source>
</evidence>
<proteinExistence type="inferred from homology"/>
<dbReference type="GO" id="GO:0016020">
    <property type="term" value="C:membrane"/>
    <property type="evidence" value="ECO:0007669"/>
    <property type="project" value="UniProtKB-SubCell"/>
</dbReference>
<dbReference type="OrthoDB" id="6133115at2759"/>
<dbReference type="InterPro" id="IPR020846">
    <property type="entry name" value="MFS_dom"/>
</dbReference>
<dbReference type="Gene3D" id="1.20.1250.20">
    <property type="entry name" value="MFS general substrate transporter like domains"/>
    <property type="match status" value="1"/>
</dbReference>
<feature type="transmembrane region" description="Helical" evidence="8">
    <location>
        <begin position="449"/>
        <end position="468"/>
    </location>
</feature>
<feature type="transmembrane region" description="Helical" evidence="8">
    <location>
        <begin position="326"/>
        <end position="343"/>
    </location>
</feature>
<dbReference type="InterPro" id="IPR005828">
    <property type="entry name" value="MFS_sugar_transport-like"/>
</dbReference>
<comment type="similarity">
    <text evidence="2 7">Belongs to the major facilitator superfamily. Sugar transporter (TC 2.A.1.1) family.</text>
</comment>
<evidence type="ECO:0000259" key="9">
    <source>
        <dbReference type="PROSITE" id="PS50850"/>
    </source>
</evidence>
<keyword evidence="5 8" id="KW-1133">Transmembrane helix</keyword>
<evidence type="ECO:0000256" key="3">
    <source>
        <dbReference type="ARBA" id="ARBA00022448"/>
    </source>
</evidence>
<evidence type="ECO:0000256" key="8">
    <source>
        <dbReference type="SAM" id="Phobius"/>
    </source>
</evidence>
<reference evidence="10" key="1">
    <citation type="submission" date="2021-02" db="EMBL/GenBank/DDBJ databases">
        <title>Genome sequence Cadophora malorum strain M34.</title>
        <authorList>
            <person name="Stefanovic E."/>
            <person name="Vu D."/>
            <person name="Scully C."/>
            <person name="Dijksterhuis J."/>
            <person name="Roader J."/>
            <person name="Houbraken J."/>
        </authorList>
    </citation>
    <scope>NUCLEOTIDE SEQUENCE</scope>
    <source>
        <strain evidence="10">M34</strain>
    </source>
</reference>
<keyword evidence="3 7" id="KW-0813">Transport</keyword>
<feature type="transmembrane region" description="Helical" evidence="8">
    <location>
        <begin position="379"/>
        <end position="399"/>
    </location>
</feature>
<keyword evidence="6 8" id="KW-0472">Membrane</keyword>
<name>A0A8H7WB34_9HELO</name>
<dbReference type="InterPro" id="IPR036259">
    <property type="entry name" value="MFS_trans_sf"/>
</dbReference>
<feature type="domain" description="Major facilitator superfamily (MFS) profile" evidence="9">
    <location>
        <begin position="35"/>
        <end position="472"/>
    </location>
</feature>
<dbReference type="SUPFAM" id="SSF103473">
    <property type="entry name" value="MFS general substrate transporter"/>
    <property type="match status" value="1"/>
</dbReference>
<protein>
    <recommendedName>
        <fullName evidence="9">Major facilitator superfamily (MFS) profile domain-containing protein</fullName>
    </recommendedName>
</protein>
<comment type="caution">
    <text evidence="10">The sequence shown here is derived from an EMBL/GenBank/DDBJ whole genome shotgun (WGS) entry which is preliminary data.</text>
</comment>
<feature type="transmembrane region" description="Helical" evidence="8">
    <location>
        <begin position="163"/>
        <end position="182"/>
    </location>
</feature>
<dbReference type="GO" id="GO:0005351">
    <property type="term" value="F:carbohydrate:proton symporter activity"/>
    <property type="evidence" value="ECO:0007669"/>
    <property type="project" value="TreeGrafter"/>
</dbReference>
<feature type="transmembrane region" description="Helical" evidence="8">
    <location>
        <begin position="74"/>
        <end position="96"/>
    </location>
</feature>
<gene>
    <name evidence="10" type="ORF">IFR04_005688</name>
</gene>
<evidence type="ECO:0000256" key="2">
    <source>
        <dbReference type="ARBA" id="ARBA00010992"/>
    </source>
</evidence>
<keyword evidence="4 8" id="KW-0812">Transmembrane</keyword>
<dbReference type="PANTHER" id="PTHR48022:SF64">
    <property type="entry name" value="MAJOR FACILITATOR SUPERFAMILY (MFS) PROFILE DOMAIN-CONTAINING PROTEIN"/>
    <property type="match status" value="1"/>
</dbReference>
<dbReference type="InterPro" id="IPR050360">
    <property type="entry name" value="MFS_Sugar_Transporters"/>
</dbReference>
<feature type="transmembrane region" description="Helical" evidence="8">
    <location>
        <begin position="420"/>
        <end position="437"/>
    </location>
</feature>
<feature type="transmembrane region" description="Helical" evidence="8">
    <location>
        <begin position="283"/>
        <end position="306"/>
    </location>
</feature>
<dbReference type="Pfam" id="PF00083">
    <property type="entry name" value="Sugar_tr"/>
    <property type="match status" value="1"/>
</dbReference>
<evidence type="ECO:0000256" key="7">
    <source>
        <dbReference type="RuleBase" id="RU003346"/>
    </source>
</evidence>
<comment type="subcellular location">
    <subcellularLocation>
        <location evidence="1">Membrane</location>
        <topology evidence="1">Multi-pass membrane protein</topology>
    </subcellularLocation>
</comment>
<evidence type="ECO:0000313" key="10">
    <source>
        <dbReference type="EMBL" id="KAG4421168.1"/>
    </source>
</evidence>
<sequence length="517" mass="56347">MGVVPVSSSVDITEIPNNTNAIWYKDAGIRKTVYFSCIIFVAQITAGFDEVTTGSFQAMAPWQTDMQYPDASRLGLITSMLFVGGIVGSIVGPYIADTWGRRTVLATGAASCLTGSILQSASQNVGMFIFSRSLIGLGVVQTLVGGPSLVAELSHPRVRGSVLAFYNVLWYVGAILASWLTFGTGHLQSSWCWRAASVCQVIPSSFLLIMLWQIPESPRFLIAKGRREEAHDILATYHANGDHNDPLVLFELREMDASVEMELGHKKQSLKVLYSGPSARKRMFVVICVAIFVSFSGQNIITYYFVPILNSVGVRGTNQQTGINGGMQIWNLCCAIFGAILVGKVGRRPVWIASFAGMILANIPLIATSAVYANSGSKPAAYVSIVTLFMYNAAFNIGCNPLPYSYTTEILPYNMRAKGLGIFNILCWSFSVITQYVNPIGLHNIKWKFYIVYLALDIVFLGIIYLTFPETHNRSLEDVGVSVENSSKIASARNSMVVIDGVEKAGDVDISNAPAKI</sequence>
<dbReference type="AlphaFoldDB" id="A0A8H7WB34"/>
<evidence type="ECO:0000256" key="6">
    <source>
        <dbReference type="ARBA" id="ARBA00023136"/>
    </source>
</evidence>
<evidence type="ECO:0000313" key="11">
    <source>
        <dbReference type="Proteomes" id="UP000664132"/>
    </source>
</evidence>
<organism evidence="10 11">
    <name type="scientific">Cadophora malorum</name>
    <dbReference type="NCBI Taxonomy" id="108018"/>
    <lineage>
        <taxon>Eukaryota</taxon>
        <taxon>Fungi</taxon>
        <taxon>Dikarya</taxon>
        <taxon>Ascomycota</taxon>
        <taxon>Pezizomycotina</taxon>
        <taxon>Leotiomycetes</taxon>
        <taxon>Helotiales</taxon>
        <taxon>Ploettnerulaceae</taxon>
        <taxon>Cadophora</taxon>
    </lineage>
</organism>
<dbReference type="EMBL" id="JAFJYH010000070">
    <property type="protein sequence ID" value="KAG4421168.1"/>
    <property type="molecule type" value="Genomic_DNA"/>
</dbReference>
<dbReference type="PANTHER" id="PTHR48022">
    <property type="entry name" value="PLASTIDIC GLUCOSE TRANSPORTER 4"/>
    <property type="match status" value="1"/>
</dbReference>
<dbReference type="PROSITE" id="PS50850">
    <property type="entry name" value="MFS"/>
    <property type="match status" value="1"/>
</dbReference>